<feature type="region of interest" description="Disordered" evidence="13">
    <location>
        <begin position="3653"/>
        <end position="3682"/>
    </location>
</feature>
<dbReference type="PROSITE" id="PS50075">
    <property type="entry name" value="CARRIER"/>
    <property type="match status" value="3"/>
</dbReference>
<dbReference type="InterPro" id="IPR014031">
    <property type="entry name" value="Ketoacyl_synth_C"/>
</dbReference>
<comment type="subunit">
    <text evidence="10">Homodimer. Erythronolide synthase is composed of EryAI, EryAII and EryAIII multimodular (2 modules) polypeptides each coding for a functional synthase subunit which participates in 2 of the six FAS-like elongation steps required for formation of the polyketide. Module 1, 2, 3, 4, 5, and 6 participating in biosynthesis steps 1, 2, 3, 4, 5, and 6, respectively.</text>
</comment>
<dbReference type="Gene3D" id="3.30.70.3290">
    <property type="match status" value="3"/>
</dbReference>
<dbReference type="Pfam" id="PF02801">
    <property type="entry name" value="Ketoacyl-synt_C"/>
    <property type="match status" value="2"/>
</dbReference>
<feature type="region of interest" description="N-terminal hotdog fold" evidence="12">
    <location>
        <begin position="1886"/>
        <end position="2008"/>
    </location>
</feature>
<dbReference type="EMBL" id="VANP01000012">
    <property type="protein sequence ID" value="TLP54760.1"/>
    <property type="molecule type" value="Genomic_DNA"/>
</dbReference>
<dbReference type="GO" id="GO:0047879">
    <property type="term" value="F:erythronolide synthase activity"/>
    <property type="evidence" value="ECO:0007669"/>
    <property type="project" value="UniProtKB-EC"/>
</dbReference>
<evidence type="ECO:0000256" key="5">
    <source>
        <dbReference type="ARBA" id="ARBA00023268"/>
    </source>
</evidence>
<comment type="function">
    <text evidence="8">Involved in the biosynthesis of antibiotic erythromycin via the biosynthesis of its aglycone precursor, 6-deoxyerythronolide B (6-dEB).</text>
</comment>
<feature type="active site" description="Proton donor; for dehydratase activity" evidence="12">
    <location>
        <position position="2077"/>
    </location>
</feature>
<dbReference type="Pfam" id="PF22621">
    <property type="entry name" value="CurL-like_PKS_C"/>
    <property type="match status" value="1"/>
</dbReference>
<feature type="active site" description="Proton acceptor; for dehydratase activity" evidence="12">
    <location>
        <position position="1918"/>
    </location>
</feature>
<feature type="active site" description="Proton acceptor; for dehydratase activity" evidence="12">
    <location>
        <position position="3581"/>
    </location>
</feature>
<reference evidence="17" key="1">
    <citation type="submission" date="2019-05" db="EMBL/GenBank/DDBJ databases">
        <title>Isolation, diversity and antifungal activity of Actinobacteria from wheat.</title>
        <authorList>
            <person name="Yu B."/>
        </authorList>
    </citation>
    <scope>NUCLEOTIDE SEQUENCE [LARGE SCALE GENOMIC DNA]</scope>
    <source>
        <strain evidence="17">NEAU-HEGS1-5</strain>
    </source>
</reference>
<dbReference type="CDD" id="cd08952">
    <property type="entry name" value="KR_1_SDR_x"/>
    <property type="match status" value="1"/>
</dbReference>
<feature type="region of interest" description="N-terminal hotdog fold" evidence="12">
    <location>
        <begin position="3549"/>
        <end position="3670"/>
    </location>
</feature>
<dbReference type="FunFam" id="1.10.1200.10:FF:000007">
    <property type="entry name" value="Probable polyketide synthase pks17"/>
    <property type="match status" value="2"/>
</dbReference>
<evidence type="ECO:0000256" key="10">
    <source>
        <dbReference type="ARBA" id="ARBA00063272"/>
    </source>
</evidence>
<dbReference type="SUPFAM" id="SSF47336">
    <property type="entry name" value="ACP-like"/>
    <property type="match status" value="3"/>
</dbReference>
<dbReference type="InterPro" id="IPR020841">
    <property type="entry name" value="PKS_Beta-ketoAc_synthase_dom"/>
</dbReference>
<evidence type="ECO:0000256" key="11">
    <source>
        <dbReference type="ARBA" id="ARBA00066981"/>
    </source>
</evidence>
<evidence type="ECO:0000313" key="17">
    <source>
        <dbReference type="EMBL" id="TLP54760.1"/>
    </source>
</evidence>
<evidence type="ECO:0000259" key="16">
    <source>
        <dbReference type="PROSITE" id="PS52019"/>
    </source>
</evidence>
<dbReference type="PROSITE" id="PS52004">
    <property type="entry name" value="KS3_2"/>
    <property type="match status" value="2"/>
</dbReference>
<dbReference type="InterPro" id="IPR020806">
    <property type="entry name" value="PKS_PP-bd"/>
</dbReference>
<dbReference type="PROSITE" id="PS00012">
    <property type="entry name" value="PHOSPHOPANTETHEINE"/>
    <property type="match status" value="3"/>
</dbReference>
<feature type="region of interest" description="C-terminal hotdog fold" evidence="12">
    <location>
        <begin position="2018"/>
        <end position="2151"/>
    </location>
</feature>
<dbReference type="CDD" id="cd08956">
    <property type="entry name" value="KR_3_FAS_SDR_x"/>
    <property type="match status" value="2"/>
</dbReference>
<dbReference type="InterPro" id="IPR016039">
    <property type="entry name" value="Thiolase-like"/>
</dbReference>
<evidence type="ECO:0000256" key="8">
    <source>
        <dbReference type="ARBA" id="ARBA00060158"/>
    </source>
</evidence>
<dbReference type="Pfam" id="PF00698">
    <property type="entry name" value="Acyl_transf_1"/>
    <property type="match status" value="3"/>
</dbReference>
<evidence type="ECO:0000259" key="14">
    <source>
        <dbReference type="PROSITE" id="PS50075"/>
    </source>
</evidence>
<feature type="domain" description="Carrier" evidence="14">
    <location>
        <begin position="4292"/>
        <end position="4370"/>
    </location>
</feature>
<feature type="domain" description="PKS/mFAS DH" evidence="16">
    <location>
        <begin position="3549"/>
        <end position="3816"/>
    </location>
</feature>
<dbReference type="FunFam" id="3.40.366.10:FF:000002">
    <property type="entry name" value="Probable polyketide synthase 2"/>
    <property type="match status" value="2"/>
</dbReference>
<dbReference type="InterPro" id="IPR016036">
    <property type="entry name" value="Malonyl_transacylase_ACP-bd"/>
</dbReference>
<evidence type="ECO:0000256" key="6">
    <source>
        <dbReference type="ARBA" id="ARBA00023315"/>
    </source>
</evidence>
<dbReference type="SUPFAM" id="SSF55048">
    <property type="entry name" value="Probable ACP-binding domain of malonyl-CoA ACP transacylase"/>
    <property type="match status" value="3"/>
</dbReference>
<dbReference type="InterPro" id="IPR014030">
    <property type="entry name" value="Ketoacyl_synth_N"/>
</dbReference>
<keyword evidence="1" id="KW-0596">Phosphopantetheine</keyword>
<dbReference type="InterPro" id="IPR050091">
    <property type="entry name" value="PKS_NRPS_Biosynth_Enz"/>
</dbReference>
<dbReference type="InterPro" id="IPR036736">
    <property type="entry name" value="ACP-like_sf"/>
</dbReference>
<dbReference type="InterPro" id="IPR042104">
    <property type="entry name" value="PKS_dehydratase_sf"/>
</dbReference>
<dbReference type="InterPro" id="IPR006162">
    <property type="entry name" value="Ppantetheine_attach_site"/>
</dbReference>
<dbReference type="GO" id="GO:0031177">
    <property type="term" value="F:phosphopantetheine binding"/>
    <property type="evidence" value="ECO:0007669"/>
    <property type="project" value="InterPro"/>
</dbReference>
<dbReference type="Pfam" id="PF08659">
    <property type="entry name" value="KR"/>
    <property type="match status" value="3"/>
</dbReference>
<dbReference type="Pfam" id="PF22953">
    <property type="entry name" value="SpnB_Rossmann"/>
    <property type="match status" value="2"/>
</dbReference>
<dbReference type="InterPro" id="IPR018201">
    <property type="entry name" value="Ketoacyl_synth_AS"/>
</dbReference>
<feature type="domain" description="Carrier" evidence="14">
    <location>
        <begin position="2570"/>
        <end position="2645"/>
    </location>
</feature>
<comment type="pathway">
    <text evidence="9">Antibiotic biosynthesis; erythromycin biosynthesis.</text>
</comment>
<dbReference type="CDD" id="cd00833">
    <property type="entry name" value="PKS"/>
    <property type="match status" value="2"/>
</dbReference>
<evidence type="ECO:0000256" key="1">
    <source>
        <dbReference type="ARBA" id="ARBA00022450"/>
    </source>
</evidence>
<keyword evidence="2" id="KW-0597">Phosphoprotein</keyword>
<dbReference type="Pfam" id="PF00109">
    <property type="entry name" value="ketoacyl-synt"/>
    <property type="match status" value="2"/>
</dbReference>
<gene>
    <name evidence="17" type="ORF">FED44_26735</name>
</gene>
<protein>
    <recommendedName>
        <fullName evidence="11">6-deoxyerythronolide-B synthase</fullName>
        <ecNumber evidence="11">2.3.1.94</ecNumber>
    </recommendedName>
</protein>
<dbReference type="Gene3D" id="3.40.47.10">
    <property type="match status" value="2"/>
</dbReference>
<dbReference type="Pfam" id="PF21089">
    <property type="entry name" value="PKS_DH_N"/>
    <property type="match status" value="2"/>
</dbReference>
<dbReference type="PROSITE" id="PS00606">
    <property type="entry name" value="KS3_1"/>
    <property type="match status" value="2"/>
</dbReference>
<dbReference type="FunFam" id="3.40.47.10:FF:000019">
    <property type="entry name" value="Polyketide synthase type I"/>
    <property type="match status" value="2"/>
</dbReference>
<dbReference type="InterPro" id="IPR013968">
    <property type="entry name" value="PKS_KR"/>
</dbReference>
<feature type="active site" description="Proton donor; for dehydratase activity" evidence="12">
    <location>
        <position position="3741"/>
    </location>
</feature>
<dbReference type="InterPro" id="IPR049552">
    <property type="entry name" value="PKS_DH_N"/>
</dbReference>
<dbReference type="SUPFAM" id="SSF52151">
    <property type="entry name" value="FabD/lysophospholipase-like"/>
    <property type="match status" value="3"/>
</dbReference>
<dbReference type="InterPro" id="IPR020807">
    <property type="entry name" value="PKS_DH"/>
</dbReference>
<feature type="region of interest" description="Disordered" evidence="13">
    <location>
        <begin position="1985"/>
        <end position="2015"/>
    </location>
</feature>
<keyword evidence="18" id="KW-1185">Reference proteome</keyword>
<dbReference type="SMART" id="SM01294">
    <property type="entry name" value="PKS_PP_betabranch"/>
    <property type="match status" value="3"/>
</dbReference>
<dbReference type="GO" id="GO:0006633">
    <property type="term" value="P:fatty acid biosynthetic process"/>
    <property type="evidence" value="ECO:0007669"/>
    <property type="project" value="InterPro"/>
</dbReference>
<comment type="catalytic activity">
    <reaction evidence="7">
        <text>6 (S)-methylmalonyl-CoA + propanoyl-CoA + 6 NADPH + 12 H(+) = 6-deoxyerythronolide B + 6 CO2 + 6 NADP(+) + 7 CoA + H2O</text>
        <dbReference type="Rhea" id="RHEA:23068"/>
        <dbReference type="ChEBI" id="CHEBI:15377"/>
        <dbReference type="ChEBI" id="CHEBI:15378"/>
        <dbReference type="ChEBI" id="CHEBI:16089"/>
        <dbReference type="ChEBI" id="CHEBI:16526"/>
        <dbReference type="ChEBI" id="CHEBI:57287"/>
        <dbReference type="ChEBI" id="CHEBI:57327"/>
        <dbReference type="ChEBI" id="CHEBI:57392"/>
        <dbReference type="ChEBI" id="CHEBI:57783"/>
        <dbReference type="ChEBI" id="CHEBI:58349"/>
        <dbReference type="EC" id="2.3.1.94"/>
    </reaction>
</comment>
<dbReference type="InterPro" id="IPR049551">
    <property type="entry name" value="PKS_DH_C"/>
</dbReference>
<evidence type="ECO:0000259" key="15">
    <source>
        <dbReference type="PROSITE" id="PS52004"/>
    </source>
</evidence>
<dbReference type="Pfam" id="PF00550">
    <property type="entry name" value="PP-binding"/>
    <property type="match status" value="3"/>
</dbReference>
<evidence type="ECO:0000256" key="2">
    <source>
        <dbReference type="ARBA" id="ARBA00022553"/>
    </source>
</evidence>
<dbReference type="Pfam" id="PF14765">
    <property type="entry name" value="PS-DH"/>
    <property type="match status" value="2"/>
</dbReference>
<evidence type="ECO:0000256" key="9">
    <source>
        <dbReference type="ARBA" id="ARBA00060622"/>
    </source>
</evidence>
<dbReference type="InterPro" id="IPR014043">
    <property type="entry name" value="Acyl_transferase_dom"/>
</dbReference>
<dbReference type="InterPro" id="IPR057326">
    <property type="entry name" value="KR_dom"/>
</dbReference>
<dbReference type="InterPro" id="IPR009081">
    <property type="entry name" value="PP-bd_ACP"/>
</dbReference>
<dbReference type="EC" id="2.3.1.94" evidence="11"/>
<dbReference type="InterPro" id="IPR016035">
    <property type="entry name" value="Acyl_Trfase/lysoPLipase"/>
</dbReference>
<organism evidence="17 18">
    <name type="scientific">Microbispora triticiradicis</name>
    <dbReference type="NCBI Taxonomy" id="2200763"/>
    <lineage>
        <taxon>Bacteria</taxon>
        <taxon>Bacillati</taxon>
        <taxon>Actinomycetota</taxon>
        <taxon>Actinomycetes</taxon>
        <taxon>Streptosporangiales</taxon>
        <taxon>Streptosporangiaceae</taxon>
        <taxon>Microbispora</taxon>
    </lineage>
</organism>
<proteinExistence type="predicted"/>
<feature type="domain" description="PKS/mFAS DH" evidence="16">
    <location>
        <begin position="1886"/>
        <end position="2151"/>
    </location>
</feature>
<dbReference type="SMART" id="SM00822">
    <property type="entry name" value="PKS_KR"/>
    <property type="match status" value="3"/>
</dbReference>
<dbReference type="InterPro" id="IPR001227">
    <property type="entry name" value="Ac_transferase_dom_sf"/>
</dbReference>
<dbReference type="OrthoDB" id="4537517at2"/>
<dbReference type="SMART" id="SM00826">
    <property type="entry name" value="PKS_DH"/>
    <property type="match status" value="2"/>
</dbReference>
<dbReference type="Gene3D" id="3.40.50.720">
    <property type="entry name" value="NAD(P)-binding Rossmann-like Domain"/>
    <property type="match status" value="3"/>
</dbReference>
<dbReference type="InterPro" id="IPR049900">
    <property type="entry name" value="PKS_mFAS_DH"/>
</dbReference>
<dbReference type="PANTHER" id="PTHR43775:SF51">
    <property type="entry name" value="INACTIVE PHENOLPHTHIOCEROL SYNTHESIS POLYKETIDE SYNTHASE TYPE I PKS1-RELATED"/>
    <property type="match status" value="1"/>
</dbReference>
<dbReference type="SMART" id="SM00827">
    <property type="entry name" value="PKS_AT"/>
    <property type="match status" value="3"/>
</dbReference>
<accession>A0A5R8YMT1</accession>
<feature type="domain" description="Ketosynthase family 3 (KS3)" evidence="15">
    <location>
        <begin position="2671"/>
        <end position="3095"/>
    </location>
</feature>
<feature type="domain" description="Carrier" evidence="14">
    <location>
        <begin position="926"/>
        <end position="1000"/>
    </location>
</feature>
<evidence type="ECO:0000256" key="3">
    <source>
        <dbReference type="ARBA" id="ARBA00022679"/>
    </source>
</evidence>
<dbReference type="SMART" id="SM00825">
    <property type="entry name" value="PKS_KS"/>
    <property type="match status" value="2"/>
</dbReference>
<sequence length="4440" mass="462793">MSCWNRGRRMSETDGDRTAPAIVPWVVSARSAAALDAQTERLKEFVEAGPDLAPADVGYSLATTRATLPYRAVLLGAGRAELLSGADVVRGGGSEPRRVALVFPGQGSQWAGMAVELAEWSPVFAGRLAECGRALSPYVDWSLRDVLDDAAALERVDVVQPALWAVMVSLAEVWRSFGVVPSAVVGHSQGEIAAACVAGALSLEDAARVVAVRSQVIARSLAGRGGMASVALPVERVRSLLAGWEGRVEVAAVNGPSATVVSGDAEAIRRLAAEVKAIPADVKVLPVDYASHSAHVEAIRDELAEVLAPVTPQTCDVPFYSTVTGQRLDTAGLDAGYWFRNLREPVRLDAAVGSLLDDGVNAFVEASPHPVLTAGLSDLAERAGRDVAAVGSLRRDDGGPRRFLTSAAEAWTRGAPVDWTPAFGPEPRVVGLPTYAFQREHYWLDTPVPPAASPVDDWRYRVEWRAVAEDEAPRLRGTWLVATGDEPAGPVTAALVTASLAAAGATAAAVPVESLPEVAARTPGLAGVLSLAALTDPDPFGVTLSLIQAGLAAPLWVATRGAVAVDSPSPRQAAVWGLGLVAALEHPGRWGGLVDLPDDTGTDTDAAVYRRLAAVLAAGGEDQVAIRREGVLGRRLTRAPRADRTQATWRPRGTVLITGGTGNVGARIARRFAADGAEHLVLTGRRGPDAPGAADLVAELTALGARVTIAACDAADRAALAEFVASVETDGPIRTVVHAAGIPHWRDLEDLTPAEAAEVMRGKAVGAENLDELFDRDLDGFVLISSGAGVWGGGGQGAYAAANAVLDALAVRRRSRGLRAVSLAWGVWAGSESGADGMGERLERLGLRPMRSGDALTAFYEALSDDETFLSVADVDWAAFAPAFTVGRPSPLISELPEVRRALSPAPAAPVSSAGLGVVAAADRRRAVRELVSGTVAAVLGHTDAAKVTGRTFREMGFDSLTAVDMRTRLAVATGLTLPSSLVFDYPTPEALTTHLLTRMYGDAAESRPTATIGAVADEPIAIVGMSCRFPGGVRSPEDLWRLVDQGVDAITEFPRDRGWDLEAIYHPDPDHPGTTYVRHGGFVADVAGFDAAFFRIAPREALVMDPKQRLVLETSWEAFERAGIDPTALNGTSTGVFVGSSSQEYGPRLEEVPAELEGHVVTGNLDAVLSGRVAYSLGLEGPALTVDTACSSSLVAMHLAAQSLRRGECTLALAGGAAVMANPGVFFEFSRMRGLSPDGRCRSFGASADGTGWAEGVGMLLLERLSDARRNGHEVLAVMRGSAVNQDGASNGLTAPNGPSQQRVIRAALADAGLEPSDLDAVEAHGSGTTLGDPIEAQALVETFGRDRDRPLWLGALKSNIGHTQAAAGVASVIKMVEALRHGVLPRTLHADEPSPHVDWPAGAVSLLTEPVEWPVTGGPRRVGVSAFGVSGTNAHVVLEQAPEAGPERAPEREWRGPVPLLVSGRGAEGLRGQAERLKSFLEARPEVALTDVAVSLAGRAALEDRAVVLGGDRDETLAGLAAVARGASAAGVVRGPAGLDGPDGDRGVVFVFPGQGSQWAGMAVELAESSPVFAARLEECARALSPYVDWSLRDVLGDAEVLRRVDVVQPALFAVMVSLAEVWRSFGVTPSAVVGHSQGEIAAACVAGALSLEEAVRVTVLRSQVIGRSLSGRGGLVSVPAPLAEVEEWLAGRDGQLSVAAVNGPHATVVGGDPEALGEVLARWDRARRVLIDYASHTPQTEAVRDELLEVLGPVAARDGEVPFFSTVTGGFVEGAALDAEYWYGNLRSPVRFDLALRALADHVFVECSAHPVVTAGTDVVSVGSLRRGDGGVGRLLTSLAEAHVRGVPVDWRSALEGAGRRVDLPTYAFRHRRFWLDGASASQTMVDATTRLAGSGGVLLTGRLSTGTRQWIADHRVLGTVLLPGTAFVELAVRAADEAGCTMVDELTLENPLVFRDGGLVDIQVGVGAPDDSGRRSLAVHSRASGETEWTRHATGTVSRDTAAAEPMPWPPPDATPVDLAEVRAALAAHGYDYGSAFGGLRRAWRRDGEWFAEAASPAGLTSEGFVLHPALLDTALQPAVLELTGTPRLPFAWQRVSVHAAGATTVRARLTPSADGVFSLHLADDEGRPVLTAESVVMRPVPERIGAATPLLVVDRVPAELPAAEPRAAEPLTIVSVDRVDERTEAADVVLLTGAGDVLGSLQAWLADERFAGSRLVVVTTNADHDPAAAAVAGLVRSAQAEHPGRIVLVDADTAVDGLVAGILAMDEPEVTVREGEVFVRRLKRVTAEGSVWSPDDCVLITGGTGTLGGLIARHLATAHGVRRLVLAGRRGPETPGVRELVKEVPAEVTVVACDVTDREALARVLADHPITAVVHAAAVLDDGVIQSLTPERMARVHDPKVLAARHLDELTRGRDLTAFVLFSSAAGVFGAAGQGNYAAANAALDAIARARRADGLPATSLAWGQWAETSAMTEGLAGADRARLARSGLSPLATDEALAMFDAGVAGGQAAYVAARLDTARVRASEAHPLLRGVVRGPLRRAASGGAGGEYGRQLAALPEGERAGAVLRLVRERVADVLRHHSPQSVEAGRSFDELGFDSLTSVELRNSLNAELGLKLPATVVFDHPSPAALAERLMTELTGAGAGRAARAAVREPAAAPAVGSTDDPIAVVGMSCRYPGGVRTPDDLWRLLLDGREGISAFPADRGWDLANLFDDDPDSHGHSYVRAGGFLHEAGDFDAAFFDISPREALAMDPQQRLLLEASWEAVERAGIDPRSLRGSRTGVFAGIMTGDYAMRMRRVPKDVEGYLGNGNTGSIASGRVAYSLGLEGPAMTVDTACSSSLVAMHLAAQSLRRGECTLALAGGVTVMSSPAFFVEYSRQRGLAPDGRCKPFSDDADGTAWAEGIGVVLLERLSDARRNGHEVLAVLRGSAVNQDGASNGLTAPNGPSQQRVIRAALADAGLEPSDLDAVEAHGTGTRLGDPIEAQALVETFGEDRDRPLWLGALKSNIGHTGAAAGVGGVIKMIQAMRHGVLPRTLNVSAPSSYVDWSAGAVSLLTEPVEWPVTGGPRRVGVSAFGVSGTNAHVVLEQAPEPDQAPVPEREWRGPVPLLVSGRGAEGLRGQAERLRSFLEARPEVALTDVAVSLAGRAALEDRAVVLGGDRQEALAGLTAIVGQDTAANVLSGVVPAADGDRNVVFVFPGQGSQWAGMAVELAESSPVFAARLEECARALDPYVDWSLRDVLDDAAALERVDVVQPALWAVMVSLAEVWRSFGVTPSAVVGHSQGEIAAACVAGALGLEDAARIVAVRSQVIARSLAGHGGMASVPAPLAEVEEWLAGQDGRLSVAAVNGPHATVVGGDPEALEEVLARWDRARRIPVDYASHSVHVESIEDELLEALGPVAARDTEVPFFSTVTGGFAEGTTLDAEYWYRNLRSPVRFDLALRAFEDHVFVECSAHPVLTGVADGVTAVGTLRRGDGGLRRLRTSLAEAYTAGAGVAWRAALEGAGRRVDLPTYAFQHRRYWLDAGGAADVSSAGLDSVDHAMLSAAVSLAASDGHVFTAKVSTGAHPWLTGHTVRGSVVVPGTTFVEWAGRAGSETGCPFVEELTILAPLVLEGDGATQVQVTVGAGDEDGRRSVAVHARADGGDWTSHATGTLAPGSPERPGDLTEWPPPGGEPLDPADLYDRLAATGLGYGPAFQGVRAAWRRGEEIFAEIEPLGELDAAGYVLHPALLDAAMHPLALVTEADTPMLPFSWSGVALHATGATALRVRITPTGADGFALLATDAFGEPVATVSSLLLRAMDPPRGDHLYRTEWTELPVPGTPAAGPWAVVGGTPLPGMEAFDGIAELRAAIEAGLPVPAVVFAPIERPAEPPAEPGLPLAVRSVTGHVLRLVQTWIADDAFDESRLVLVGREAAEAEPAALARAAAWGLVRSAQAEHPGRFQLVTVDVDEPGPEPLKAAAAHDEPQVAVRDGVAYAPRLVPAPDAATDAATGGRGWDPDGTVLITGGTGTLGGLVARHLAAEHGVRRLVLAGRSGPAADGAEKLAAELAELGAEAVIVAADLGDRDAVAGLLAAHPVTAVVHAAGALDDGVVASLTPERLDTVFRAKVDAASHLHELTRDLDLTAFVLFSSAAGVLGAAGQGNYAAANAFLDALAAHRRALGLTATSVAWGMWEETSGLTGGLGEQDRRRMAASGVVPLTSAQGLALLDAAVALGEPAPVAVRLDLAVLRGRARDGVLNARLRALVPAASRPANAGGTGGGNGNGAGGHGLLRRIGSLPEAQREQAVVRAVLAETAVVLGHRPGDLTQADRRFRDLGFDSLTAVELRNRLRTATGLKLPASLVFDYPTPRAIAEFLLAELAPAPDEAATRDAGIRAALAAIPLDTLRDSGLLDRLLHLAGQQGAEGRHDDEQIDSMDAEALIAMANSVTD</sequence>
<keyword evidence="6" id="KW-0012">Acyltransferase</keyword>
<dbReference type="Gene3D" id="3.10.129.110">
    <property type="entry name" value="Polyketide synthase dehydratase"/>
    <property type="match status" value="2"/>
</dbReference>
<feature type="domain" description="Ketosynthase family 3 (KS3)" evidence="15">
    <location>
        <begin position="1018"/>
        <end position="1442"/>
    </location>
</feature>
<name>A0A5R8YMT1_9ACTN</name>
<comment type="caution">
    <text evidence="17">The sequence shown here is derived from an EMBL/GenBank/DDBJ whole genome shotgun (WGS) entry which is preliminary data.</text>
</comment>
<dbReference type="PROSITE" id="PS52019">
    <property type="entry name" value="PKS_MFAS_DH"/>
    <property type="match status" value="2"/>
</dbReference>
<evidence type="ECO:0000256" key="13">
    <source>
        <dbReference type="SAM" id="MobiDB-lite"/>
    </source>
</evidence>
<dbReference type="InterPro" id="IPR032821">
    <property type="entry name" value="PKS_assoc"/>
</dbReference>
<dbReference type="GO" id="GO:0004312">
    <property type="term" value="F:fatty acid synthase activity"/>
    <property type="evidence" value="ECO:0007669"/>
    <property type="project" value="TreeGrafter"/>
</dbReference>
<dbReference type="Gene3D" id="3.40.366.10">
    <property type="entry name" value="Malonyl-Coenzyme A Acyl Carrier Protein, domain 2"/>
    <property type="match status" value="3"/>
</dbReference>
<evidence type="ECO:0000256" key="4">
    <source>
        <dbReference type="ARBA" id="ARBA00022737"/>
    </source>
</evidence>
<dbReference type="Gene3D" id="1.10.1200.10">
    <property type="entry name" value="ACP-like"/>
    <property type="match status" value="3"/>
</dbReference>
<dbReference type="SUPFAM" id="SSF53901">
    <property type="entry name" value="Thiolase-like"/>
    <property type="match status" value="2"/>
</dbReference>
<dbReference type="PANTHER" id="PTHR43775">
    <property type="entry name" value="FATTY ACID SYNTHASE"/>
    <property type="match status" value="1"/>
</dbReference>
<keyword evidence="4" id="KW-0677">Repeat</keyword>
<dbReference type="GO" id="GO:0004315">
    <property type="term" value="F:3-oxoacyl-[acyl-carrier-protein] synthase activity"/>
    <property type="evidence" value="ECO:0007669"/>
    <property type="project" value="InterPro"/>
</dbReference>
<keyword evidence="3" id="KW-0808">Transferase</keyword>
<dbReference type="Pfam" id="PF16197">
    <property type="entry name" value="KAsynt_C_assoc"/>
    <property type="match status" value="2"/>
</dbReference>
<dbReference type="SMART" id="SM00823">
    <property type="entry name" value="PKS_PP"/>
    <property type="match status" value="3"/>
</dbReference>
<dbReference type="Proteomes" id="UP000309033">
    <property type="component" value="Unassembled WGS sequence"/>
</dbReference>
<evidence type="ECO:0000313" key="18">
    <source>
        <dbReference type="Proteomes" id="UP000309033"/>
    </source>
</evidence>
<dbReference type="InterPro" id="IPR036291">
    <property type="entry name" value="NAD(P)-bd_dom_sf"/>
</dbReference>
<keyword evidence="5" id="KW-0511">Multifunctional enzyme</keyword>
<evidence type="ECO:0000256" key="7">
    <source>
        <dbReference type="ARBA" id="ARBA00052442"/>
    </source>
</evidence>
<dbReference type="SUPFAM" id="SSF51735">
    <property type="entry name" value="NAD(P)-binding Rossmann-fold domains"/>
    <property type="match status" value="6"/>
</dbReference>
<feature type="region of interest" description="C-terminal hotdog fold" evidence="12">
    <location>
        <begin position="3682"/>
        <end position="3816"/>
    </location>
</feature>
<dbReference type="InterPro" id="IPR055123">
    <property type="entry name" value="SpnB-like_Rossmann"/>
</dbReference>
<evidence type="ECO:0000256" key="12">
    <source>
        <dbReference type="PROSITE-ProRule" id="PRU01363"/>
    </source>
</evidence>